<accession>A0A4Z2GMQ4</accession>
<evidence type="ECO:0000256" key="1">
    <source>
        <dbReference type="SAM" id="MobiDB-lite"/>
    </source>
</evidence>
<protein>
    <submittedName>
        <fullName evidence="2">Uncharacterized protein</fullName>
    </submittedName>
</protein>
<feature type="region of interest" description="Disordered" evidence="1">
    <location>
        <begin position="30"/>
        <end position="51"/>
    </location>
</feature>
<dbReference type="EMBL" id="SRLO01000482">
    <property type="protein sequence ID" value="TNN54510.1"/>
    <property type="molecule type" value="Genomic_DNA"/>
</dbReference>
<proteinExistence type="predicted"/>
<evidence type="ECO:0000313" key="2">
    <source>
        <dbReference type="EMBL" id="TNN54510.1"/>
    </source>
</evidence>
<keyword evidence="3" id="KW-1185">Reference proteome</keyword>
<dbReference type="AlphaFoldDB" id="A0A4Z2GMQ4"/>
<name>A0A4Z2GMQ4_9TELE</name>
<reference evidence="2 3" key="1">
    <citation type="submission" date="2019-03" db="EMBL/GenBank/DDBJ databases">
        <title>First draft genome of Liparis tanakae, snailfish: a comprehensive survey of snailfish specific genes.</title>
        <authorList>
            <person name="Kim W."/>
            <person name="Song I."/>
            <person name="Jeong J.-H."/>
            <person name="Kim D."/>
            <person name="Kim S."/>
            <person name="Ryu S."/>
            <person name="Song J.Y."/>
            <person name="Lee S.K."/>
        </authorList>
    </citation>
    <scope>NUCLEOTIDE SEQUENCE [LARGE SCALE GENOMIC DNA]</scope>
    <source>
        <tissue evidence="2">Muscle</tissue>
    </source>
</reference>
<dbReference type="Proteomes" id="UP000314294">
    <property type="component" value="Unassembled WGS sequence"/>
</dbReference>
<comment type="caution">
    <text evidence="2">The sequence shown here is derived from an EMBL/GenBank/DDBJ whole genome shotgun (WGS) entry which is preliminary data.</text>
</comment>
<sequence>MKESICRTISANSSSTMVLLLAEVSMKGQPHSSASAWPSLDDTSRSPSRSTLLPTRITGTFSYLRTDTEPRLLKEGAISLGLHAILLECKMSLWLRTREWTARK</sequence>
<gene>
    <name evidence="2" type="ORF">EYF80_035285</name>
</gene>
<evidence type="ECO:0000313" key="3">
    <source>
        <dbReference type="Proteomes" id="UP000314294"/>
    </source>
</evidence>
<organism evidence="2 3">
    <name type="scientific">Liparis tanakae</name>
    <name type="common">Tanaka's snailfish</name>
    <dbReference type="NCBI Taxonomy" id="230148"/>
    <lineage>
        <taxon>Eukaryota</taxon>
        <taxon>Metazoa</taxon>
        <taxon>Chordata</taxon>
        <taxon>Craniata</taxon>
        <taxon>Vertebrata</taxon>
        <taxon>Euteleostomi</taxon>
        <taxon>Actinopterygii</taxon>
        <taxon>Neopterygii</taxon>
        <taxon>Teleostei</taxon>
        <taxon>Neoteleostei</taxon>
        <taxon>Acanthomorphata</taxon>
        <taxon>Eupercaria</taxon>
        <taxon>Perciformes</taxon>
        <taxon>Cottioidei</taxon>
        <taxon>Cottales</taxon>
        <taxon>Liparidae</taxon>
        <taxon>Liparis</taxon>
    </lineage>
</organism>